<protein>
    <recommendedName>
        <fullName evidence="2">UBX domain-containing protein</fullName>
    </recommendedName>
</protein>
<accession>A0A9Q1HVN2</accession>
<proteinExistence type="predicted"/>
<dbReference type="OrthoDB" id="436606at2759"/>
<keyword evidence="4" id="KW-1185">Reference proteome</keyword>
<dbReference type="InterPro" id="IPR029071">
    <property type="entry name" value="Ubiquitin-like_domsf"/>
</dbReference>
<dbReference type="EMBL" id="JAFJMO010000010">
    <property type="protein sequence ID" value="KAJ8265609.1"/>
    <property type="molecule type" value="Genomic_DNA"/>
</dbReference>
<dbReference type="Pfam" id="PF00789">
    <property type="entry name" value="UBX"/>
    <property type="match status" value="1"/>
</dbReference>
<dbReference type="SUPFAM" id="SSF54236">
    <property type="entry name" value="Ubiquitin-like"/>
    <property type="match status" value="1"/>
</dbReference>
<dbReference type="InterPro" id="IPR001012">
    <property type="entry name" value="UBX_dom"/>
</dbReference>
<feature type="region of interest" description="Disordered" evidence="1">
    <location>
        <begin position="90"/>
        <end position="109"/>
    </location>
</feature>
<evidence type="ECO:0000259" key="2">
    <source>
        <dbReference type="PROSITE" id="PS50033"/>
    </source>
</evidence>
<name>A0A9Q1HVN2_CONCO</name>
<dbReference type="AlphaFoldDB" id="A0A9Q1HVN2"/>
<sequence>MHVTRPKSSKGRSRPALNHTKSADSSAYRDPPVTPRPPSERAARSARPARAHAFLRQSSAVSAQEAAQLLQEAPALPALSLNRYRVLPSIERKGPGAPEPFRGLEEKTSKLSLSDDLVVSSRRGHRGQQLSSFHAQSASRSNPEMGGLREALGRGTPGPLDSRAETSAEAGDAEAESFRTAPSADQLSLLLAVRSPSGKRFQRHFLPTDTLHTVLAAAEDTYSTRYERSVVQTMEVPRRSFVDLTMTLAQCGIHNRSVLCISREDEAGTDST</sequence>
<reference evidence="3" key="1">
    <citation type="journal article" date="2023" name="Science">
        <title>Genome structures resolve the early diversification of teleost fishes.</title>
        <authorList>
            <person name="Parey E."/>
            <person name="Louis A."/>
            <person name="Montfort J."/>
            <person name="Bouchez O."/>
            <person name="Roques C."/>
            <person name="Iampietro C."/>
            <person name="Lluch J."/>
            <person name="Castinel A."/>
            <person name="Donnadieu C."/>
            <person name="Desvignes T."/>
            <person name="Floi Bucao C."/>
            <person name="Jouanno E."/>
            <person name="Wen M."/>
            <person name="Mejri S."/>
            <person name="Dirks R."/>
            <person name="Jansen H."/>
            <person name="Henkel C."/>
            <person name="Chen W.J."/>
            <person name="Zahm M."/>
            <person name="Cabau C."/>
            <person name="Klopp C."/>
            <person name="Thompson A.W."/>
            <person name="Robinson-Rechavi M."/>
            <person name="Braasch I."/>
            <person name="Lecointre G."/>
            <person name="Bobe J."/>
            <person name="Postlethwait J.H."/>
            <person name="Berthelot C."/>
            <person name="Roest Crollius H."/>
            <person name="Guiguen Y."/>
        </authorList>
    </citation>
    <scope>NUCLEOTIDE SEQUENCE</scope>
    <source>
        <strain evidence="3">Concon-B</strain>
    </source>
</reference>
<dbReference type="CDD" id="cd17076">
    <property type="entry name" value="UBX_UBXN10"/>
    <property type="match status" value="1"/>
</dbReference>
<evidence type="ECO:0000256" key="1">
    <source>
        <dbReference type="SAM" id="MobiDB-lite"/>
    </source>
</evidence>
<evidence type="ECO:0000313" key="4">
    <source>
        <dbReference type="Proteomes" id="UP001152803"/>
    </source>
</evidence>
<feature type="region of interest" description="Disordered" evidence="1">
    <location>
        <begin position="120"/>
        <end position="181"/>
    </location>
</feature>
<dbReference type="PROSITE" id="PS50033">
    <property type="entry name" value="UBX"/>
    <property type="match status" value="1"/>
</dbReference>
<comment type="caution">
    <text evidence="3">The sequence shown here is derived from an EMBL/GenBank/DDBJ whole genome shotgun (WGS) entry which is preliminary data.</text>
</comment>
<dbReference type="Gene3D" id="3.10.20.90">
    <property type="entry name" value="Phosphatidylinositol 3-kinase Catalytic Subunit, Chain A, domain 1"/>
    <property type="match status" value="1"/>
</dbReference>
<dbReference type="Proteomes" id="UP001152803">
    <property type="component" value="Unassembled WGS sequence"/>
</dbReference>
<feature type="compositionally biased region" description="Polar residues" evidence="1">
    <location>
        <begin position="128"/>
        <end position="142"/>
    </location>
</feature>
<organism evidence="3 4">
    <name type="scientific">Conger conger</name>
    <name type="common">Conger eel</name>
    <name type="synonym">Muraena conger</name>
    <dbReference type="NCBI Taxonomy" id="82655"/>
    <lineage>
        <taxon>Eukaryota</taxon>
        <taxon>Metazoa</taxon>
        <taxon>Chordata</taxon>
        <taxon>Craniata</taxon>
        <taxon>Vertebrata</taxon>
        <taxon>Euteleostomi</taxon>
        <taxon>Actinopterygii</taxon>
        <taxon>Neopterygii</taxon>
        <taxon>Teleostei</taxon>
        <taxon>Anguilliformes</taxon>
        <taxon>Congridae</taxon>
        <taxon>Conger</taxon>
    </lineage>
</organism>
<evidence type="ECO:0000313" key="3">
    <source>
        <dbReference type="EMBL" id="KAJ8265609.1"/>
    </source>
</evidence>
<feature type="region of interest" description="Disordered" evidence="1">
    <location>
        <begin position="1"/>
        <end position="52"/>
    </location>
</feature>
<feature type="domain" description="UBX" evidence="2">
    <location>
        <begin position="191"/>
        <end position="261"/>
    </location>
</feature>
<gene>
    <name evidence="3" type="ORF">COCON_G00147080</name>
</gene>
<feature type="compositionally biased region" description="Basic residues" evidence="1">
    <location>
        <begin position="1"/>
        <end position="13"/>
    </location>
</feature>